<evidence type="ECO:0000256" key="1">
    <source>
        <dbReference type="SAM" id="Phobius"/>
    </source>
</evidence>
<gene>
    <name evidence="2" type="ORF">KKC1_09680</name>
</gene>
<reference evidence="3" key="1">
    <citation type="journal article" date="2017" name="Appl. Environ. Microbiol.">
        <title>Genomic analysis of Calderihabitans maritimus KKC1, a thermophilic hydrogenogenic carboxydotrophic bacterium isolated from marine sediment.</title>
        <authorList>
            <person name="Omae K."/>
            <person name="Yoneda Y."/>
            <person name="Fukuyama Y."/>
            <person name="Yoshida T."/>
            <person name="Sako Y."/>
        </authorList>
    </citation>
    <scope>NUCLEOTIDE SEQUENCE [LARGE SCALE GENOMIC DNA]</scope>
    <source>
        <strain evidence="3">KKC1</strain>
    </source>
</reference>
<evidence type="ECO:0000313" key="3">
    <source>
        <dbReference type="Proteomes" id="UP000197032"/>
    </source>
</evidence>
<feature type="transmembrane region" description="Helical" evidence="1">
    <location>
        <begin position="56"/>
        <end position="73"/>
    </location>
</feature>
<accession>A0A1Z5HQU3</accession>
<protein>
    <submittedName>
        <fullName evidence="2">Uncharacterized protein</fullName>
    </submittedName>
</protein>
<feature type="non-terminal residue" evidence="2">
    <location>
        <position position="1"/>
    </location>
</feature>
<proteinExistence type="predicted"/>
<organism evidence="2 3">
    <name type="scientific">Calderihabitans maritimus</name>
    <dbReference type="NCBI Taxonomy" id="1246530"/>
    <lineage>
        <taxon>Bacteria</taxon>
        <taxon>Bacillati</taxon>
        <taxon>Bacillota</taxon>
        <taxon>Clostridia</taxon>
        <taxon>Neomoorellales</taxon>
        <taxon>Calderihabitantaceae</taxon>
        <taxon>Calderihabitans</taxon>
    </lineage>
</organism>
<comment type="caution">
    <text evidence="2">The sequence shown here is derived from an EMBL/GenBank/DDBJ whole genome shotgun (WGS) entry which is preliminary data.</text>
</comment>
<keyword evidence="3" id="KW-1185">Reference proteome</keyword>
<name>A0A1Z5HQU3_9FIRM</name>
<dbReference type="EMBL" id="BDGJ01000035">
    <property type="protein sequence ID" value="GAW91808.1"/>
    <property type="molecule type" value="Genomic_DNA"/>
</dbReference>
<sequence length="76" mass="8638">RLYCRLPQAVGVGLIVQSGWTFFGQNRNFSTGNLGNFKPALTKFLDANLMQVDADFIFLHQLLVTTLFWLTMLSKL</sequence>
<keyword evidence="1" id="KW-0812">Transmembrane</keyword>
<keyword evidence="1" id="KW-1133">Transmembrane helix</keyword>
<evidence type="ECO:0000313" key="2">
    <source>
        <dbReference type="EMBL" id="GAW91808.1"/>
    </source>
</evidence>
<dbReference type="RefSeq" id="WP_238134200.1">
    <property type="nucleotide sequence ID" value="NZ_BDGJ01000035.1"/>
</dbReference>
<dbReference type="AlphaFoldDB" id="A0A1Z5HQU3"/>
<keyword evidence="1" id="KW-0472">Membrane</keyword>
<dbReference type="Proteomes" id="UP000197032">
    <property type="component" value="Unassembled WGS sequence"/>
</dbReference>